<gene>
    <name evidence="2" type="ORF">METZ01_LOCUS303982</name>
</gene>
<evidence type="ECO:0000256" key="1">
    <source>
        <dbReference type="SAM" id="MobiDB-lite"/>
    </source>
</evidence>
<reference evidence="2" key="1">
    <citation type="submission" date="2018-05" db="EMBL/GenBank/DDBJ databases">
        <authorList>
            <person name="Lanie J.A."/>
            <person name="Ng W.-L."/>
            <person name="Kazmierczak K.M."/>
            <person name="Andrzejewski T.M."/>
            <person name="Davidsen T.M."/>
            <person name="Wayne K.J."/>
            <person name="Tettelin H."/>
            <person name="Glass J.I."/>
            <person name="Rusch D."/>
            <person name="Podicherti R."/>
            <person name="Tsui H.-C.T."/>
            <person name="Winkler M.E."/>
        </authorList>
    </citation>
    <scope>NUCLEOTIDE SEQUENCE</scope>
</reference>
<feature type="non-terminal residue" evidence="2">
    <location>
        <position position="281"/>
    </location>
</feature>
<accession>A0A382MRS1</accession>
<sequence length="281" mass="29667">MSKAQFAFLVVFLGPTLSTAACSGSSGNGPAGGGEAATLLSETGAIEGLAETRWAPRIPDGAAVPSFVVDPSWPKPLPNNWRISQIGGISVDSHDNIWVYHRPRALGSSSAGAMPRAGTNDQGVPVSAIGHPRPYADRNTGCCVPAPSLLKFDPAGNLLDAWGGPSDPGFLEENCRTEDGCFWPAREHGIFVDHNDFVYVSGNGQDGGSRQQQGVETYPWAPSFGDDSHILKFTAEGEFIYQIGYAGMEGPDSENIDGGPNGTPQPYLVADMSVDETTNRL</sequence>
<feature type="region of interest" description="Disordered" evidence="1">
    <location>
        <begin position="251"/>
        <end position="281"/>
    </location>
</feature>
<organism evidence="2">
    <name type="scientific">marine metagenome</name>
    <dbReference type="NCBI Taxonomy" id="408172"/>
    <lineage>
        <taxon>unclassified sequences</taxon>
        <taxon>metagenomes</taxon>
        <taxon>ecological metagenomes</taxon>
    </lineage>
</organism>
<dbReference type="PROSITE" id="PS51257">
    <property type="entry name" value="PROKAR_LIPOPROTEIN"/>
    <property type="match status" value="1"/>
</dbReference>
<dbReference type="AlphaFoldDB" id="A0A382MRS1"/>
<dbReference type="EMBL" id="UINC01095219">
    <property type="protein sequence ID" value="SVC51128.1"/>
    <property type="molecule type" value="Genomic_DNA"/>
</dbReference>
<name>A0A382MRS1_9ZZZZ</name>
<proteinExistence type="predicted"/>
<dbReference type="InterPro" id="IPR011042">
    <property type="entry name" value="6-blade_b-propeller_TolB-like"/>
</dbReference>
<evidence type="ECO:0000313" key="2">
    <source>
        <dbReference type="EMBL" id="SVC51128.1"/>
    </source>
</evidence>
<dbReference type="Gene3D" id="2.120.10.30">
    <property type="entry name" value="TolB, C-terminal domain"/>
    <property type="match status" value="1"/>
</dbReference>
<protein>
    <submittedName>
        <fullName evidence="2">Uncharacterized protein</fullName>
    </submittedName>
</protein>